<dbReference type="KEGG" id="dpd:Deipe_4158"/>
<organism evidence="2 3">
    <name type="scientific">Deinococcus peraridilitoris (strain DSM 19664 / LMG 22246 / CIP 109416 / KR-200)</name>
    <dbReference type="NCBI Taxonomy" id="937777"/>
    <lineage>
        <taxon>Bacteria</taxon>
        <taxon>Thermotogati</taxon>
        <taxon>Deinococcota</taxon>
        <taxon>Deinococci</taxon>
        <taxon>Deinococcales</taxon>
        <taxon>Deinococcaceae</taxon>
        <taxon>Deinococcus</taxon>
    </lineage>
</organism>
<dbReference type="OrthoDB" id="9841776at2"/>
<keyword evidence="3" id="KW-1185">Reference proteome</keyword>
<dbReference type="HOGENOM" id="CLU_1710266_0_0_0"/>
<dbReference type="Proteomes" id="UP000010467">
    <property type="component" value="Plasmid pDEIPE01"/>
</dbReference>
<geneLocation type="plasmid" evidence="2 3">
    <name>pDEIPE01</name>
</geneLocation>
<dbReference type="AlphaFoldDB" id="L0A8Y2"/>
<evidence type="ECO:0000256" key="1">
    <source>
        <dbReference type="SAM" id="SignalP"/>
    </source>
</evidence>
<accession>L0A8Y2</accession>
<gene>
    <name evidence="2" type="ordered locus">Deipe_4158</name>
</gene>
<sequence length="153" mass="15475">MKNVLLLTAAALVASSPAFAQAKALTGYATLLAIAQARGVQLNLATLQSVRPSTAQFSTLAGQLRISAEVVAQLLTYGNTAAPTNLVTRAALEAATGKTFTGNAVNNFLAQNPSLATNTPDGLSKLLSDPAALTAANKAAEDAQKAVTPTKPG</sequence>
<evidence type="ECO:0000313" key="3">
    <source>
        <dbReference type="Proteomes" id="UP000010467"/>
    </source>
</evidence>
<reference evidence="3" key="1">
    <citation type="submission" date="2012-03" db="EMBL/GenBank/DDBJ databases">
        <title>Complete sequence of plasmid 1 of Deinococcus peraridilitoris DSM 19664.</title>
        <authorList>
            <person name="Lucas S."/>
            <person name="Copeland A."/>
            <person name="Lapidus A."/>
            <person name="Glavina del Rio T."/>
            <person name="Dalin E."/>
            <person name="Tice H."/>
            <person name="Bruce D."/>
            <person name="Goodwin L."/>
            <person name="Pitluck S."/>
            <person name="Peters L."/>
            <person name="Mikhailova N."/>
            <person name="Lu M."/>
            <person name="Kyrpides N."/>
            <person name="Mavromatis K."/>
            <person name="Ivanova N."/>
            <person name="Brettin T."/>
            <person name="Detter J.C."/>
            <person name="Han C."/>
            <person name="Larimer F."/>
            <person name="Land M."/>
            <person name="Hauser L."/>
            <person name="Markowitz V."/>
            <person name="Cheng J.-F."/>
            <person name="Hugenholtz P."/>
            <person name="Woyke T."/>
            <person name="Wu D."/>
            <person name="Pukall R."/>
            <person name="Steenblock K."/>
            <person name="Brambilla E."/>
            <person name="Klenk H.-P."/>
            <person name="Eisen J.A."/>
        </authorList>
    </citation>
    <scope>NUCLEOTIDE SEQUENCE [LARGE SCALE GENOMIC DNA]</scope>
    <source>
        <strain evidence="3">DSM 19664 / LMG 22246 / CIP 109416 / KR-200</strain>
        <plasmid evidence="3">Plasmid pDEIPE01</plasmid>
    </source>
</reference>
<dbReference type="PATRIC" id="fig|937777.3.peg.4185"/>
<name>L0A8Y2_DEIPD</name>
<feature type="signal peptide" evidence="1">
    <location>
        <begin position="1"/>
        <end position="20"/>
    </location>
</feature>
<evidence type="ECO:0000313" key="2">
    <source>
        <dbReference type="EMBL" id="AFZ69525.1"/>
    </source>
</evidence>
<proteinExistence type="predicted"/>
<protein>
    <submittedName>
        <fullName evidence="2">Uncharacterized protein</fullName>
    </submittedName>
</protein>
<keyword evidence="1" id="KW-0732">Signal</keyword>
<keyword evidence="2" id="KW-0614">Plasmid</keyword>
<feature type="chain" id="PRO_5003939666" evidence="1">
    <location>
        <begin position="21"/>
        <end position="153"/>
    </location>
</feature>
<dbReference type="RefSeq" id="WP_015231426.1">
    <property type="nucleotide sequence ID" value="NC_019789.1"/>
</dbReference>
<dbReference type="EMBL" id="CP003383">
    <property type="protein sequence ID" value="AFZ69525.1"/>
    <property type="molecule type" value="Genomic_DNA"/>
</dbReference>